<evidence type="ECO:0000256" key="4">
    <source>
        <dbReference type="ARBA" id="ARBA00022692"/>
    </source>
</evidence>
<evidence type="ECO:0000256" key="1">
    <source>
        <dbReference type="ARBA" id="ARBA00004571"/>
    </source>
</evidence>
<organism evidence="14 15">
    <name type="scientific">Sphingobium agri</name>
    <dbReference type="NCBI Taxonomy" id="2933566"/>
    <lineage>
        <taxon>Bacteria</taxon>
        <taxon>Pseudomonadati</taxon>
        <taxon>Pseudomonadota</taxon>
        <taxon>Alphaproteobacteria</taxon>
        <taxon>Sphingomonadales</taxon>
        <taxon>Sphingomonadaceae</taxon>
        <taxon>Sphingobium</taxon>
    </lineage>
</organism>
<gene>
    <name evidence="14" type="ORF">MU848_04685</name>
</gene>
<protein>
    <submittedName>
        <fullName evidence="14">TonB-dependent receptor</fullName>
    </submittedName>
</protein>
<dbReference type="PROSITE" id="PS52016">
    <property type="entry name" value="TONB_DEPENDENT_REC_3"/>
    <property type="match status" value="1"/>
</dbReference>
<feature type="region of interest" description="Disordered" evidence="10">
    <location>
        <begin position="296"/>
        <end position="317"/>
    </location>
</feature>
<dbReference type="InterPro" id="IPR012910">
    <property type="entry name" value="Plug_dom"/>
</dbReference>
<evidence type="ECO:0000259" key="13">
    <source>
        <dbReference type="Pfam" id="PF07715"/>
    </source>
</evidence>
<feature type="domain" description="TonB-dependent receptor-like beta-barrel" evidence="12">
    <location>
        <begin position="294"/>
        <end position="692"/>
    </location>
</feature>
<comment type="similarity">
    <text evidence="8 9">Belongs to the TonB-dependent receptor family.</text>
</comment>
<keyword evidence="7 8" id="KW-0998">Cell outer membrane</keyword>
<dbReference type="Gene3D" id="2.170.130.10">
    <property type="entry name" value="TonB-dependent receptor, plug domain"/>
    <property type="match status" value="1"/>
</dbReference>
<keyword evidence="4 8" id="KW-0812">Transmembrane</keyword>
<keyword evidence="3 8" id="KW-1134">Transmembrane beta strand</keyword>
<evidence type="ECO:0000256" key="10">
    <source>
        <dbReference type="SAM" id="MobiDB-lite"/>
    </source>
</evidence>
<dbReference type="Gene3D" id="2.40.170.20">
    <property type="entry name" value="TonB-dependent receptor, beta-barrel domain"/>
    <property type="match status" value="1"/>
</dbReference>
<keyword evidence="5 9" id="KW-0798">TonB box</keyword>
<dbReference type="InterPro" id="IPR039426">
    <property type="entry name" value="TonB-dep_rcpt-like"/>
</dbReference>
<keyword evidence="2 8" id="KW-0813">Transport</keyword>
<dbReference type="Pfam" id="PF00593">
    <property type="entry name" value="TonB_dep_Rec_b-barrel"/>
    <property type="match status" value="1"/>
</dbReference>
<dbReference type="InterPro" id="IPR037066">
    <property type="entry name" value="Plug_dom_sf"/>
</dbReference>
<keyword evidence="6 8" id="KW-0472">Membrane</keyword>
<evidence type="ECO:0000256" key="3">
    <source>
        <dbReference type="ARBA" id="ARBA00022452"/>
    </source>
</evidence>
<dbReference type="RefSeq" id="WP_247230532.1">
    <property type="nucleotide sequence ID" value="NZ_JALKHS010000006.1"/>
</dbReference>
<dbReference type="InterPro" id="IPR036942">
    <property type="entry name" value="Beta-barrel_TonB_sf"/>
</dbReference>
<dbReference type="Pfam" id="PF07715">
    <property type="entry name" value="Plug"/>
    <property type="match status" value="1"/>
</dbReference>
<evidence type="ECO:0000256" key="8">
    <source>
        <dbReference type="PROSITE-ProRule" id="PRU01360"/>
    </source>
</evidence>
<evidence type="ECO:0000313" key="15">
    <source>
        <dbReference type="Proteomes" id="UP001203512"/>
    </source>
</evidence>
<feature type="signal peptide" evidence="11">
    <location>
        <begin position="1"/>
        <end position="25"/>
    </location>
</feature>
<dbReference type="PANTHER" id="PTHR30069">
    <property type="entry name" value="TONB-DEPENDENT OUTER MEMBRANE RECEPTOR"/>
    <property type="match status" value="1"/>
</dbReference>
<evidence type="ECO:0000256" key="6">
    <source>
        <dbReference type="ARBA" id="ARBA00023136"/>
    </source>
</evidence>
<comment type="caution">
    <text evidence="14">The sequence shown here is derived from an EMBL/GenBank/DDBJ whole genome shotgun (WGS) entry which is preliminary data.</text>
</comment>
<dbReference type="SUPFAM" id="SSF56935">
    <property type="entry name" value="Porins"/>
    <property type="match status" value="1"/>
</dbReference>
<evidence type="ECO:0000256" key="11">
    <source>
        <dbReference type="SAM" id="SignalP"/>
    </source>
</evidence>
<name>A0ABT0DV99_9SPHN</name>
<evidence type="ECO:0000256" key="5">
    <source>
        <dbReference type="ARBA" id="ARBA00023077"/>
    </source>
</evidence>
<accession>A0ABT0DV99</accession>
<reference evidence="14 15" key="1">
    <citation type="submission" date="2022-04" db="EMBL/GenBank/DDBJ databases">
        <authorList>
            <person name="Huq M.A."/>
        </authorList>
    </citation>
    <scope>NUCLEOTIDE SEQUENCE [LARGE SCALE GENOMIC DNA]</scope>
    <source>
        <strain evidence="14 15">MAH-33</strain>
    </source>
</reference>
<dbReference type="InterPro" id="IPR000531">
    <property type="entry name" value="Beta-barrel_TonB"/>
</dbReference>
<keyword evidence="11" id="KW-0732">Signal</keyword>
<proteinExistence type="inferred from homology"/>
<feature type="chain" id="PRO_5047292874" evidence="11">
    <location>
        <begin position="26"/>
        <end position="723"/>
    </location>
</feature>
<dbReference type="EMBL" id="JALKHS010000006">
    <property type="protein sequence ID" value="MCK0530877.1"/>
    <property type="molecule type" value="Genomic_DNA"/>
</dbReference>
<feature type="domain" description="TonB-dependent receptor plug" evidence="13">
    <location>
        <begin position="55"/>
        <end position="157"/>
    </location>
</feature>
<dbReference type="Proteomes" id="UP001203512">
    <property type="component" value="Unassembled WGS sequence"/>
</dbReference>
<evidence type="ECO:0000313" key="14">
    <source>
        <dbReference type="EMBL" id="MCK0530877.1"/>
    </source>
</evidence>
<keyword evidence="14" id="KW-0675">Receptor</keyword>
<evidence type="ECO:0000256" key="2">
    <source>
        <dbReference type="ARBA" id="ARBA00022448"/>
    </source>
</evidence>
<evidence type="ECO:0000256" key="7">
    <source>
        <dbReference type="ARBA" id="ARBA00023237"/>
    </source>
</evidence>
<evidence type="ECO:0000256" key="9">
    <source>
        <dbReference type="RuleBase" id="RU003357"/>
    </source>
</evidence>
<dbReference type="PANTHER" id="PTHR30069:SF40">
    <property type="entry name" value="TONB-DEPENDENT RECEPTOR NMB0964-RELATED"/>
    <property type="match status" value="1"/>
</dbReference>
<comment type="subcellular location">
    <subcellularLocation>
        <location evidence="1 8">Cell outer membrane</location>
        <topology evidence="1 8">Multi-pass membrane protein</topology>
    </subcellularLocation>
</comment>
<keyword evidence="15" id="KW-1185">Reference proteome</keyword>
<sequence length="723" mass="78242">MNSPLPLLRASCAFAPICLAFPAISQTTSPQQSAYHDQQADIVVTAIIPRRQGDILSGTSILSGAELTRDLRPTIGETLARQPGVSATSFGPNASRPVLRGFQGERVRILTDGIGSFDVSNTSVDHAVAINPLTADRIEILRGPSALLYGSSAIGGVVNVIDSRIPRRVPDEPVHVDGIATYGSAADERTVAGEIEVPIGGGLVAHADGSYTKTGDLRTGGYILSAPLRAIAAASDEEEIREDGRLRGKLPNTAAETWEVAGGIAYVGDRGNLGFSVSHSENRYGVPSRIDVTEAHDHDHDHDHDHGDEDDHDHGHSHEDVTLAMRQTRADLRGEVAVNGPFLDSIRLRAGWATYRHDEIEPTGEIGTTFRNQSMESRLEFIQSRRGVWDGATGVQYFTRRFSADGEEKFLPRNQTEQLGFFTLQSIDLGDTRLEAGARYEKTRLRSDPDADLFIAGQRRSFDAVSASIGASQQVVPGWRLGLNLARTERAPSAEELFARGNHAGTQAFELGNPDFGLEKSWGVEGSLRGQGNGYTLSLSAYHNWFDGYIYDAIVDDSVCQAANGGAELEFPCFQYAQADARYWGIEVEGSVKLAQLGRYALNLDGVADYVHATITGSGPAPRIPPLRLLGGLQLQDDRLTLRGEVEHSFAQDRIASSETRTGGFTLVNASLSFKPFSGNDRTSITVSANNIFDVEARRHASVLKDFAPLAGRDIRVTARLSI</sequence>
<evidence type="ECO:0000259" key="12">
    <source>
        <dbReference type="Pfam" id="PF00593"/>
    </source>
</evidence>